<feature type="region of interest" description="Disordered" evidence="1">
    <location>
        <begin position="87"/>
        <end position="115"/>
    </location>
</feature>
<dbReference type="NCBIfam" id="TIGR01414">
    <property type="entry name" value="autotrans_barl"/>
    <property type="match status" value="1"/>
</dbReference>
<dbReference type="PANTHER" id="PTHR35037:SF2">
    <property type="match status" value="1"/>
</dbReference>
<dbReference type="EMBL" id="AHPL01000010">
    <property type="protein sequence ID" value="KEC54782.1"/>
    <property type="molecule type" value="Genomic_DNA"/>
</dbReference>
<evidence type="ECO:0000313" key="5">
    <source>
        <dbReference type="Proteomes" id="UP000027015"/>
    </source>
</evidence>
<feature type="compositionally biased region" description="Pro residues" evidence="1">
    <location>
        <begin position="694"/>
        <end position="731"/>
    </location>
</feature>
<protein>
    <submittedName>
        <fullName evidence="3">Outer membrane autotransporter barrel domain-containing protein</fullName>
    </submittedName>
</protein>
<reference evidence="3 5" key="1">
    <citation type="submission" date="2012-04" db="EMBL/GenBank/DDBJ databases">
        <title>The Genome Sequence of Bartonella koehlerae C-29.</title>
        <authorList>
            <consortium name="The Broad Institute Genome Sequencing Platform"/>
            <consortium name="The Broad Institute Genome Sequencing Center for Infectious Disease"/>
            <person name="Feldgarden M."/>
            <person name="Kirby J."/>
            <person name="Kosoy M."/>
            <person name="Birtles R."/>
            <person name="Probert W.S."/>
            <person name="Chiaraviglio L."/>
            <person name="Walker B."/>
            <person name="Young S.K."/>
            <person name="Zeng Q."/>
            <person name="Gargeya S."/>
            <person name="Fitzgerald M."/>
            <person name="Haas B."/>
            <person name="Abouelleil A."/>
            <person name="Alvarado L."/>
            <person name="Arachchi H.M."/>
            <person name="Berlin A.M."/>
            <person name="Chapman S.B."/>
            <person name="Goldberg J."/>
            <person name="Griggs A."/>
            <person name="Gujja S."/>
            <person name="Hansen M."/>
            <person name="Howarth C."/>
            <person name="Imamovic A."/>
            <person name="Larimer J."/>
            <person name="McCowen C."/>
            <person name="Montmayeur A."/>
            <person name="Murphy C."/>
            <person name="Neiman D."/>
            <person name="Pearson M."/>
            <person name="Priest M."/>
            <person name="Roberts A."/>
            <person name="Saif S."/>
            <person name="Shea T."/>
            <person name="Sisk P."/>
            <person name="Sykes S."/>
            <person name="Wortman J."/>
            <person name="Nusbaum C."/>
            <person name="Birren B."/>
        </authorList>
    </citation>
    <scope>NUCLEOTIDE SEQUENCE [LARGE SCALE GENOMIC DNA]</scope>
    <source>
        <strain evidence="3 5">C-29</strain>
    </source>
</reference>
<sequence>MIKVFRNHVCLCTVTTAILSFLQNGIGIGASAQGDDYKISVSSIYPGQFYEISVTPVQNGVSYMSTLNLSGRRISSLNGLSSDNLGASRGDSGSGSSNSSGHLSGNNAGHILSGEGGDKSVSRYVYVKDEKVGDQPSRLMIYDGLYYMCNDCGTEKIGYQYYEITHENAKFSSNTAITVKGRDSRVDGENVTVHSQVYDKPFTRGVSVSEDGKIVLTNPTLKNVHVAFYASDGIIEVRQGTIEANHKAVEAIGNSFVVLEDTEIKTGNGKAGLLSYDRSEVWMAGGSVDFMNSHGVSSTLGGKINLDAVKITGNSKEKNSNNYAVLHTDLGGPINLDGTTINAMNVHGILSENTVRTSNSILQFGAEDSRPKISVTEVNLTSASVTVNGEASYGIYFRGEKLSERFENRENLEEEKKLPRLEAINLRQTMFSVPDSVALYSIDSTYGVVNLMQSTLSGRSLLRAERGALVKVLASASTLEGKASVDDRSTAELYLGAGSTWILKQTQETDSRESDFTNHSSVSFLLLMNDSSVNFKKLKSASTYHYQTLNIGNGMNTVYKVQDGGNIYLNTYLNEGGDREKQKTDRVLIHGDVSGTTVVHVRGMPGSSGESTGSGGNEQGISIIQVSGKANKNSFQLDGGYVTAQHSPYQYMLYAYGPESDLGEAHSNQRLVKGEGKFWDFRLENRYIDDHKPGPAPAPGPVPKPIPEPGPRPELGPSPGPFPEPTPPPRLEPGVKAVVPQVPTYLLLPNALFHAGLIDVSNQGKRLEVLRTVSGGYLQNEENPAFFVRSYGGSHRYASNLSALEYGYGGELGYNAIEAGILLKTIEGEHSNTSFGVMGTYGKLSLQPLDVEQSQKSVFDKWSVTAYSTLQHDAGFYVDGLLSYGVFKGDVHTLARGKTATLKGKPLSVSVTTGKAFVVGEEGFIFDPQVQAIYQHIQFDKARDIDDFEIALGKLDQWTMRVGGRLTKALAATEEARVVSFYGKLHLAHSFGEKQFVYFKDAFQLGGFGSSVEAGLGFNARLSSKFSLHGDLVYQQKLTKAGFSGTSFSGGLRYQF</sequence>
<dbReference type="AlphaFoldDB" id="A0A067W2Y2"/>
<evidence type="ECO:0000259" key="2">
    <source>
        <dbReference type="PROSITE" id="PS51208"/>
    </source>
</evidence>
<proteinExistence type="predicted"/>
<dbReference type="InterPro" id="IPR051551">
    <property type="entry name" value="Autotransporter_adhesion"/>
</dbReference>
<dbReference type="Gene3D" id="2.160.20.20">
    <property type="match status" value="1"/>
</dbReference>
<accession>A0A067W2Y2</accession>
<dbReference type="SUPFAM" id="SSF103515">
    <property type="entry name" value="Autotransporter"/>
    <property type="match status" value="1"/>
</dbReference>
<dbReference type="eggNOG" id="COG3468">
    <property type="taxonomic scope" value="Bacteria"/>
</dbReference>
<dbReference type="OrthoDB" id="7922675at2"/>
<dbReference type="RefSeq" id="WP_034460012.1">
    <property type="nucleotide sequence ID" value="NZ_CADEAH010000009.1"/>
</dbReference>
<dbReference type="STRING" id="1134510.O9A_01396"/>
<dbReference type="InterPro" id="IPR012332">
    <property type="entry name" value="Autotransporter_pectin_lyase_C"/>
</dbReference>
<dbReference type="InterPro" id="IPR036709">
    <property type="entry name" value="Autotransporte_beta_dom_sf"/>
</dbReference>
<dbReference type="SUPFAM" id="SSF51126">
    <property type="entry name" value="Pectin lyase-like"/>
    <property type="match status" value="1"/>
</dbReference>
<feature type="compositionally biased region" description="Low complexity" evidence="1">
    <location>
        <begin position="87"/>
        <end position="110"/>
    </location>
</feature>
<dbReference type="HOGENOM" id="CLU_007596_2_0_5"/>
<dbReference type="GO" id="GO:0019867">
    <property type="term" value="C:outer membrane"/>
    <property type="evidence" value="ECO:0007669"/>
    <property type="project" value="InterPro"/>
</dbReference>
<name>A0A067W2Y2_9HYPH</name>
<dbReference type="Pfam" id="PF03797">
    <property type="entry name" value="Autotransporter"/>
    <property type="match status" value="1"/>
</dbReference>
<dbReference type="PROSITE" id="PS51208">
    <property type="entry name" value="AUTOTRANSPORTER"/>
    <property type="match status" value="1"/>
</dbReference>
<evidence type="ECO:0000256" key="1">
    <source>
        <dbReference type="SAM" id="MobiDB-lite"/>
    </source>
</evidence>
<dbReference type="Proteomes" id="UP000027015">
    <property type="component" value="Unassembled WGS sequence"/>
</dbReference>
<comment type="caution">
    <text evidence="3">The sequence shown here is derived from an EMBL/GenBank/DDBJ whole genome shotgun (WGS) entry which is preliminary data.</text>
</comment>
<dbReference type="InterPro" id="IPR011050">
    <property type="entry name" value="Pectin_lyase_fold/virulence"/>
</dbReference>
<evidence type="ECO:0000313" key="4">
    <source>
        <dbReference type="EMBL" id="KEC54782.1"/>
    </source>
</evidence>
<dbReference type="PATRIC" id="fig|1134510.3.peg.1593"/>
<keyword evidence="5" id="KW-1185">Reference proteome</keyword>
<dbReference type="PANTHER" id="PTHR35037">
    <property type="entry name" value="C-TERMINAL REGION OF AIDA-LIKE PROTEIN"/>
    <property type="match status" value="1"/>
</dbReference>
<dbReference type="EMBL" id="AHPL01000013">
    <property type="protein sequence ID" value="KEC54009.1"/>
    <property type="molecule type" value="Genomic_DNA"/>
</dbReference>
<organism evidence="3 5">
    <name type="scientific">Bartonella koehlerae C-29</name>
    <dbReference type="NCBI Taxonomy" id="1134510"/>
    <lineage>
        <taxon>Bacteria</taxon>
        <taxon>Pseudomonadati</taxon>
        <taxon>Pseudomonadota</taxon>
        <taxon>Alphaproteobacteria</taxon>
        <taxon>Hyphomicrobiales</taxon>
        <taxon>Bartonellaceae</taxon>
        <taxon>Bartonella</taxon>
    </lineage>
</organism>
<dbReference type="InterPro" id="IPR006315">
    <property type="entry name" value="OM_autotransptr_brl_dom"/>
</dbReference>
<feature type="domain" description="Autotransporter" evidence="2">
    <location>
        <begin position="779"/>
        <end position="1056"/>
    </location>
</feature>
<evidence type="ECO:0000313" key="3">
    <source>
        <dbReference type="EMBL" id="KEC54009.1"/>
    </source>
</evidence>
<gene>
    <name evidence="4" type="ORF">O9A_01396</name>
    <name evidence="3" type="ORF">O9A_01458</name>
</gene>
<dbReference type="SMART" id="SM00869">
    <property type="entry name" value="Autotransporter"/>
    <property type="match status" value="1"/>
</dbReference>
<feature type="region of interest" description="Disordered" evidence="1">
    <location>
        <begin position="689"/>
        <end position="733"/>
    </location>
</feature>
<dbReference type="Gene3D" id="2.40.128.130">
    <property type="entry name" value="Autotransporter beta-domain"/>
    <property type="match status" value="1"/>
</dbReference>
<dbReference type="InterPro" id="IPR005546">
    <property type="entry name" value="Autotransporte_beta"/>
</dbReference>